<organism evidence="1">
    <name type="scientific">Arundo donax</name>
    <name type="common">Giant reed</name>
    <name type="synonym">Donax arundinaceus</name>
    <dbReference type="NCBI Taxonomy" id="35708"/>
    <lineage>
        <taxon>Eukaryota</taxon>
        <taxon>Viridiplantae</taxon>
        <taxon>Streptophyta</taxon>
        <taxon>Embryophyta</taxon>
        <taxon>Tracheophyta</taxon>
        <taxon>Spermatophyta</taxon>
        <taxon>Magnoliopsida</taxon>
        <taxon>Liliopsida</taxon>
        <taxon>Poales</taxon>
        <taxon>Poaceae</taxon>
        <taxon>PACMAD clade</taxon>
        <taxon>Arundinoideae</taxon>
        <taxon>Arundineae</taxon>
        <taxon>Arundo</taxon>
    </lineage>
</organism>
<proteinExistence type="predicted"/>
<evidence type="ECO:0000313" key="1">
    <source>
        <dbReference type="EMBL" id="JAD41751.1"/>
    </source>
</evidence>
<sequence>MLKYTDLQTMYSDLSK</sequence>
<protein>
    <submittedName>
        <fullName evidence="1">Uncharacterized protein</fullName>
    </submittedName>
</protein>
<reference evidence="1" key="2">
    <citation type="journal article" date="2015" name="Data Brief">
        <title>Shoot transcriptome of the giant reed, Arundo donax.</title>
        <authorList>
            <person name="Barrero R.A."/>
            <person name="Guerrero F.D."/>
            <person name="Moolhuijzen P."/>
            <person name="Goolsby J.A."/>
            <person name="Tidwell J."/>
            <person name="Bellgard S.E."/>
            <person name="Bellgard M.I."/>
        </authorList>
    </citation>
    <scope>NUCLEOTIDE SEQUENCE</scope>
    <source>
        <tissue evidence="1">Shoot tissue taken approximately 20 cm above the soil surface</tissue>
    </source>
</reference>
<dbReference type="AlphaFoldDB" id="A0A0A8ZSH9"/>
<accession>A0A0A8ZSH9</accession>
<name>A0A0A8ZSH9_ARUDO</name>
<reference evidence="1" key="1">
    <citation type="submission" date="2014-09" db="EMBL/GenBank/DDBJ databases">
        <authorList>
            <person name="Magalhaes I.L.F."/>
            <person name="Oliveira U."/>
            <person name="Santos F.R."/>
            <person name="Vidigal T.H.D.A."/>
            <person name="Brescovit A.D."/>
            <person name="Santos A.J."/>
        </authorList>
    </citation>
    <scope>NUCLEOTIDE SEQUENCE</scope>
    <source>
        <tissue evidence="1">Shoot tissue taken approximately 20 cm above the soil surface</tissue>
    </source>
</reference>
<dbReference type="EMBL" id="GBRH01256144">
    <property type="protein sequence ID" value="JAD41751.1"/>
    <property type="molecule type" value="Transcribed_RNA"/>
</dbReference>